<proteinExistence type="predicted"/>
<dbReference type="Gene3D" id="3.40.50.2000">
    <property type="entry name" value="Glycogen Phosphorylase B"/>
    <property type="match status" value="2"/>
</dbReference>
<keyword evidence="2" id="KW-0808">Transferase</keyword>
<dbReference type="PANTHER" id="PTHR48043:SF145">
    <property type="entry name" value="FI06409P-RELATED"/>
    <property type="match status" value="1"/>
</dbReference>
<reference evidence="3 4" key="1">
    <citation type="submission" date="2013-03" db="EMBL/GenBank/DDBJ databases">
        <title>The Genome Sequence of Exophiala aquamarina CBS 119918.</title>
        <authorList>
            <consortium name="The Broad Institute Genomics Platform"/>
            <person name="Cuomo C."/>
            <person name="de Hoog S."/>
            <person name="Gorbushina A."/>
            <person name="Walker B."/>
            <person name="Young S.K."/>
            <person name="Zeng Q."/>
            <person name="Gargeya S."/>
            <person name="Fitzgerald M."/>
            <person name="Haas B."/>
            <person name="Abouelleil A."/>
            <person name="Allen A.W."/>
            <person name="Alvarado L."/>
            <person name="Arachchi H.M."/>
            <person name="Berlin A.M."/>
            <person name="Chapman S.B."/>
            <person name="Gainer-Dewar J."/>
            <person name="Goldberg J."/>
            <person name="Griggs A."/>
            <person name="Gujja S."/>
            <person name="Hansen M."/>
            <person name="Howarth C."/>
            <person name="Imamovic A."/>
            <person name="Ireland A."/>
            <person name="Larimer J."/>
            <person name="McCowan C."/>
            <person name="Murphy C."/>
            <person name="Pearson M."/>
            <person name="Poon T.W."/>
            <person name="Priest M."/>
            <person name="Roberts A."/>
            <person name="Saif S."/>
            <person name="Shea T."/>
            <person name="Sisk P."/>
            <person name="Sykes S."/>
            <person name="Wortman J."/>
            <person name="Nusbaum C."/>
            <person name="Birren B."/>
        </authorList>
    </citation>
    <scope>NUCLEOTIDE SEQUENCE [LARGE SCALE GENOMIC DNA]</scope>
    <source>
        <strain evidence="3 4">CBS 119918</strain>
    </source>
</reference>
<name>A0A072PUD8_9EURO</name>
<dbReference type="OrthoDB" id="5835829at2759"/>
<dbReference type="VEuPathDB" id="FungiDB:A1O9_01682"/>
<evidence type="ECO:0000256" key="1">
    <source>
        <dbReference type="ARBA" id="ARBA00022676"/>
    </source>
</evidence>
<dbReference type="RefSeq" id="XP_013266294.1">
    <property type="nucleotide sequence ID" value="XM_013410840.1"/>
</dbReference>
<dbReference type="AlphaFoldDB" id="A0A072PUD8"/>
<dbReference type="Proteomes" id="UP000027920">
    <property type="component" value="Unassembled WGS sequence"/>
</dbReference>
<dbReference type="PANTHER" id="PTHR48043">
    <property type="entry name" value="EG:EG0003.4 PROTEIN-RELATED"/>
    <property type="match status" value="1"/>
</dbReference>
<keyword evidence="4" id="KW-1185">Reference proteome</keyword>
<keyword evidence="1" id="KW-0328">Glycosyltransferase</keyword>
<dbReference type="GO" id="GO:0008194">
    <property type="term" value="F:UDP-glycosyltransferase activity"/>
    <property type="evidence" value="ECO:0007669"/>
    <property type="project" value="InterPro"/>
</dbReference>
<accession>A0A072PUD8</accession>
<evidence type="ECO:0000313" key="3">
    <source>
        <dbReference type="EMBL" id="KEF63704.1"/>
    </source>
</evidence>
<protein>
    <recommendedName>
        <fullName evidence="5">Glycosyltransferase family 28 N-terminal domain-containing protein</fullName>
    </recommendedName>
</protein>
<evidence type="ECO:0000313" key="4">
    <source>
        <dbReference type="Proteomes" id="UP000027920"/>
    </source>
</evidence>
<dbReference type="Pfam" id="PF00201">
    <property type="entry name" value="UDPGT"/>
    <property type="match status" value="1"/>
</dbReference>
<dbReference type="InterPro" id="IPR050271">
    <property type="entry name" value="UDP-glycosyltransferase"/>
</dbReference>
<dbReference type="STRING" id="1182545.A0A072PUD8"/>
<organism evidence="3 4">
    <name type="scientific">Exophiala aquamarina CBS 119918</name>
    <dbReference type="NCBI Taxonomy" id="1182545"/>
    <lineage>
        <taxon>Eukaryota</taxon>
        <taxon>Fungi</taxon>
        <taxon>Dikarya</taxon>
        <taxon>Ascomycota</taxon>
        <taxon>Pezizomycotina</taxon>
        <taxon>Eurotiomycetes</taxon>
        <taxon>Chaetothyriomycetidae</taxon>
        <taxon>Chaetothyriales</taxon>
        <taxon>Herpotrichiellaceae</taxon>
        <taxon>Exophiala</taxon>
    </lineage>
</organism>
<evidence type="ECO:0000256" key="2">
    <source>
        <dbReference type="ARBA" id="ARBA00022679"/>
    </source>
</evidence>
<dbReference type="EMBL" id="AMGV01000001">
    <property type="protein sequence ID" value="KEF63704.1"/>
    <property type="molecule type" value="Genomic_DNA"/>
</dbReference>
<comment type="caution">
    <text evidence="3">The sequence shown here is derived from an EMBL/GenBank/DDBJ whole genome shotgun (WGS) entry which is preliminary data.</text>
</comment>
<dbReference type="SUPFAM" id="SSF53756">
    <property type="entry name" value="UDP-Glycosyltransferase/glycogen phosphorylase"/>
    <property type="match status" value="1"/>
</dbReference>
<gene>
    <name evidence="3" type="ORF">A1O9_01682</name>
</gene>
<dbReference type="HOGENOM" id="CLU_031484_0_0_1"/>
<sequence>MAVHRRRILFFTNSDFGQANVVLASVYAMMHVATDLEIHIASFHPLEGAVRELSDKAVKQNPPKMEQERVIFHGIDGLSQFDAAKRPEVGVLEAYDLTPGLVNSARNILIIPGIMLPWEPHEFGAIYLQAEKILSDVNPDITVVDPLFAPGLTLCQYLDINWIVLAPNTIKDFAVPLQPGLAMLWKYPIVCAALPFPLPIQLIPYNILLVLVAGYMLLTDQRLKRTSQYIHKEISPATNIMTANELGVLKPAPPGLRILAASSPELDYPFTVLPKHVVHCGPIIRAAPSIGSSDPSLEQWLKKGPTVYVNLGTHLKMNVSEAAEMAKAFRDLLSHAQAAGFEEWRKLQILWKLQRKPPADTELEPNDFSGAWSSVCNTLGPEMDADRVRITNWITAEPFSVLDSGHVVCSVHHGGANSFNESICAGVPQVLLPAWADCYDFGNRVEILGVGQWANKKAKPRWEGGELAQSLIETLLGPKAEEIRRRARDLAARFPANTGRERAASEILSAIKTV</sequence>
<dbReference type="GeneID" id="25276628"/>
<dbReference type="InterPro" id="IPR002213">
    <property type="entry name" value="UDP_glucos_trans"/>
</dbReference>
<evidence type="ECO:0008006" key="5">
    <source>
        <dbReference type="Google" id="ProtNLM"/>
    </source>
</evidence>